<dbReference type="InterPro" id="IPR002035">
    <property type="entry name" value="VWF_A"/>
</dbReference>
<dbReference type="Gene3D" id="3.40.50.410">
    <property type="entry name" value="von Willebrand factor, type A domain"/>
    <property type="match status" value="1"/>
</dbReference>
<sequence length="246" mass="26816">MKQGTVRQILLLTDGCSNSGEDPIAIATLAKEEGLSVNVIGIMDEGDESARGLGEIEAIAQAGGGMSDVVYAKQLSQTVQMVTRKAMTQTIFGVVNREIKNILGSNKEMEDLPPEKREDLIEVVEEIGENASLDILVLVDTSASMKNKLPRVQEALLDLAISLNSRTGENDYCLYSFPGKRNPVDRLLAWTPQLDSLKGAFKKITMSGVTPTGPALKEAMKVHLKRMKKEEGYEDDEGSFMEQPGL</sequence>
<protein>
    <recommendedName>
        <fullName evidence="1">VWFA domain-containing protein</fullName>
    </recommendedName>
</protein>
<feature type="domain" description="VWFA" evidence="1">
    <location>
        <begin position="1"/>
        <end position="91"/>
    </location>
</feature>
<dbReference type="AlphaFoldDB" id="A0A3A9K414"/>
<dbReference type="SUPFAM" id="SSF53300">
    <property type="entry name" value="vWA-like"/>
    <property type="match status" value="2"/>
</dbReference>
<gene>
    <name evidence="2" type="ORF">CR203_21900</name>
</gene>
<reference evidence="2 3" key="1">
    <citation type="submission" date="2017-10" db="EMBL/GenBank/DDBJ databases">
        <title>Bacillus sp. nov., a halophilic bacterium isolated from a Keqin Lake.</title>
        <authorList>
            <person name="Wang H."/>
        </authorList>
    </citation>
    <scope>NUCLEOTIDE SEQUENCE [LARGE SCALE GENOMIC DNA]</scope>
    <source>
        <strain evidence="2 3">KCTC 13187</strain>
    </source>
</reference>
<dbReference type="Proteomes" id="UP000281498">
    <property type="component" value="Unassembled WGS sequence"/>
</dbReference>
<dbReference type="RefSeq" id="WP_110938034.1">
    <property type="nucleotide sequence ID" value="NZ_KZ614147.1"/>
</dbReference>
<accession>A0A3A9K414</accession>
<dbReference type="InterPro" id="IPR036465">
    <property type="entry name" value="vWFA_dom_sf"/>
</dbReference>
<dbReference type="EMBL" id="PDOE01000020">
    <property type="protein sequence ID" value="RKL65222.1"/>
    <property type="molecule type" value="Genomic_DNA"/>
</dbReference>
<comment type="caution">
    <text evidence="2">The sequence shown here is derived from an EMBL/GenBank/DDBJ whole genome shotgun (WGS) entry which is preliminary data.</text>
</comment>
<proteinExistence type="predicted"/>
<evidence type="ECO:0000313" key="3">
    <source>
        <dbReference type="Proteomes" id="UP000281498"/>
    </source>
</evidence>
<dbReference type="CDD" id="cd00198">
    <property type="entry name" value="vWFA"/>
    <property type="match status" value="1"/>
</dbReference>
<dbReference type="PROSITE" id="PS50234">
    <property type="entry name" value="VWFA"/>
    <property type="match status" value="1"/>
</dbReference>
<evidence type="ECO:0000313" key="2">
    <source>
        <dbReference type="EMBL" id="RKL65222.1"/>
    </source>
</evidence>
<keyword evidence="3" id="KW-1185">Reference proteome</keyword>
<organism evidence="2 3">
    <name type="scientific">Salipaludibacillus neizhouensis</name>
    <dbReference type="NCBI Taxonomy" id="885475"/>
    <lineage>
        <taxon>Bacteria</taxon>
        <taxon>Bacillati</taxon>
        <taxon>Bacillota</taxon>
        <taxon>Bacilli</taxon>
        <taxon>Bacillales</taxon>
        <taxon>Bacillaceae</taxon>
    </lineage>
</organism>
<dbReference type="OrthoDB" id="2960279at2"/>
<evidence type="ECO:0000259" key="1">
    <source>
        <dbReference type="PROSITE" id="PS50234"/>
    </source>
</evidence>
<name>A0A3A9K414_9BACI</name>